<dbReference type="PANTHER" id="PTHR36341">
    <property type="entry name" value="DUF2996 FAMILY PROTEIN"/>
    <property type="match status" value="1"/>
</dbReference>
<dbReference type="EMBL" id="DSRU01000049">
    <property type="protein sequence ID" value="HFM97002.1"/>
    <property type="molecule type" value="Genomic_DNA"/>
</dbReference>
<comment type="caution">
    <text evidence="2">The sequence shown here is derived from an EMBL/GenBank/DDBJ whole genome shotgun (WGS) entry which is preliminary data.</text>
</comment>
<reference evidence="2" key="1">
    <citation type="journal article" date="2020" name="mSystems">
        <title>Genome- and Community-Level Interaction Insights into Carbon Utilization and Element Cycling Functions of Hydrothermarchaeota in Hydrothermal Sediment.</title>
        <authorList>
            <person name="Zhou Z."/>
            <person name="Liu Y."/>
            <person name="Xu W."/>
            <person name="Pan J."/>
            <person name="Luo Z.H."/>
            <person name="Li M."/>
        </authorList>
    </citation>
    <scope>NUCLEOTIDE SEQUENCE [LARGE SCALE GENOMIC DNA]</scope>
    <source>
        <strain evidence="2">SpSt-418</strain>
    </source>
</reference>
<sequence>MAEENTSNSAPDAASDAPKPEADTKAAAKPAAKPAAKKEKPPALEDKPFAEFIQQHYMPGLRKALEEQGVANLELVFEERKIPVLGYAQAPACWQVVGHWVADGRQPRDFSLYFFDGDIKGKKGFSFTEGGGKPSTLESFLIDERKVDLVLMLDRTLQRLNAQKWLVRN</sequence>
<protein>
    <submittedName>
        <fullName evidence="2">DUF2996 domain-containing protein</fullName>
    </submittedName>
</protein>
<evidence type="ECO:0000313" key="2">
    <source>
        <dbReference type="EMBL" id="HFM97002.1"/>
    </source>
</evidence>
<accession>A0A7C3KDZ5</accession>
<feature type="compositionally biased region" description="Low complexity" evidence="1">
    <location>
        <begin position="7"/>
        <end position="17"/>
    </location>
</feature>
<name>A0A7C3KDZ5_9CYAN</name>
<feature type="region of interest" description="Disordered" evidence="1">
    <location>
        <begin position="1"/>
        <end position="45"/>
    </location>
</feature>
<organism evidence="2">
    <name type="scientific">Oscillatoriales cyanobacterium SpSt-418</name>
    <dbReference type="NCBI Taxonomy" id="2282169"/>
    <lineage>
        <taxon>Bacteria</taxon>
        <taxon>Bacillati</taxon>
        <taxon>Cyanobacteriota</taxon>
        <taxon>Cyanophyceae</taxon>
        <taxon>Oscillatoriophycideae</taxon>
        <taxon>Oscillatoriales</taxon>
    </lineage>
</organism>
<feature type="compositionally biased region" description="Basic and acidic residues" evidence="1">
    <location>
        <begin position="36"/>
        <end position="45"/>
    </location>
</feature>
<dbReference type="InterPro" id="IPR021374">
    <property type="entry name" value="DUF2996"/>
</dbReference>
<dbReference type="Pfam" id="PF11210">
    <property type="entry name" value="DUF2996"/>
    <property type="match status" value="1"/>
</dbReference>
<evidence type="ECO:0000256" key="1">
    <source>
        <dbReference type="SAM" id="MobiDB-lite"/>
    </source>
</evidence>
<gene>
    <name evidence="2" type="ORF">ENR64_04395</name>
</gene>
<proteinExistence type="predicted"/>
<dbReference type="AlphaFoldDB" id="A0A7C3KDZ5"/>
<dbReference type="PANTHER" id="PTHR36341:SF3">
    <property type="entry name" value="DUF2996 FAMILY PROTEIN"/>
    <property type="match status" value="1"/>
</dbReference>